<evidence type="ECO:0000313" key="2">
    <source>
        <dbReference type="EMBL" id="WAR19638.1"/>
    </source>
</evidence>
<name>A0ABY7FBW1_MYAAR</name>
<sequence>MEQLIGPDIAGNPAWNLRTKVPRNIVTTVPWHQDVSYLDNDKYRMLIPTAWITFVDATEQNGCLECCWGDTFYTILEEDEMKNTLGVDLDRDKRALPVRSGGLILFNNMIPHRSLPNVSDGIRWSIDLRWQRATDPAGLWGLKNGVVMRKSSDPNFKVDWTEFDSVNRHIVQTEYIKGDKAVNVSYLDNDKYRMLIPTAWITFVDATEQNGCLECCWGDTFYTILEEDEMKNTLGVDLDRDKRALPVRSGGLILFNNMIPHRSLPNVSDGIRWSIDLRWQRATDPAGLWGLKNGVVMRKSSDPNFKVDWTEFDSVNRHIVQTEYIKGDKAGPWMKKWEIVHMNKHVDRFLEQEAASKGDKSVST</sequence>
<evidence type="ECO:0008006" key="4">
    <source>
        <dbReference type="Google" id="ProtNLM"/>
    </source>
</evidence>
<dbReference type="SUPFAM" id="SSF51197">
    <property type="entry name" value="Clavaminate synthase-like"/>
    <property type="match status" value="2"/>
</dbReference>
<dbReference type="Proteomes" id="UP001164746">
    <property type="component" value="Chromosome 11"/>
</dbReference>
<dbReference type="PANTHER" id="PTHR20883:SF14">
    <property type="entry name" value="PHYTANOYL-COA DIOXYGENASE"/>
    <property type="match status" value="1"/>
</dbReference>
<organism evidence="2 3">
    <name type="scientific">Mya arenaria</name>
    <name type="common">Soft-shell clam</name>
    <dbReference type="NCBI Taxonomy" id="6604"/>
    <lineage>
        <taxon>Eukaryota</taxon>
        <taxon>Metazoa</taxon>
        <taxon>Spiralia</taxon>
        <taxon>Lophotrochozoa</taxon>
        <taxon>Mollusca</taxon>
        <taxon>Bivalvia</taxon>
        <taxon>Autobranchia</taxon>
        <taxon>Heteroconchia</taxon>
        <taxon>Euheterodonta</taxon>
        <taxon>Imparidentia</taxon>
        <taxon>Neoheterodontei</taxon>
        <taxon>Myida</taxon>
        <taxon>Myoidea</taxon>
        <taxon>Myidae</taxon>
        <taxon>Mya</taxon>
    </lineage>
</organism>
<dbReference type="InterPro" id="IPR008775">
    <property type="entry name" value="Phytyl_CoA_dOase-like"/>
</dbReference>
<protein>
    <recommendedName>
        <fullName evidence="4">Phytanoyl-CoA dioxygenase family protein</fullName>
    </recommendedName>
</protein>
<evidence type="ECO:0000256" key="1">
    <source>
        <dbReference type="ARBA" id="ARBA00001962"/>
    </source>
</evidence>
<gene>
    <name evidence="2" type="ORF">MAR_001476</name>
</gene>
<evidence type="ECO:0000313" key="3">
    <source>
        <dbReference type="Proteomes" id="UP001164746"/>
    </source>
</evidence>
<proteinExistence type="predicted"/>
<dbReference type="EMBL" id="CP111022">
    <property type="protein sequence ID" value="WAR19638.1"/>
    <property type="molecule type" value="Genomic_DNA"/>
</dbReference>
<keyword evidence="3" id="KW-1185">Reference proteome</keyword>
<dbReference type="PANTHER" id="PTHR20883">
    <property type="entry name" value="PHYTANOYL-COA DIOXYGENASE DOMAIN CONTAINING 1"/>
    <property type="match status" value="1"/>
</dbReference>
<dbReference type="Pfam" id="PF05721">
    <property type="entry name" value="PhyH"/>
    <property type="match status" value="2"/>
</dbReference>
<accession>A0ABY7FBW1</accession>
<reference evidence="2" key="1">
    <citation type="submission" date="2022-11" db="EMBL/GenBank/DDBJ databases">
        <title>Centuries of genome instability and evolution in soft-shell clam transmissible cancer (bioRxiv).</title>
        <authorList>
            <person name="Hart S.F.M."/>
            <person name="Yonemitsu M.A."/>
            <person name="Giersch R.M."/>
            <person name="Beal B.F."/>
            <person name="Arriagada G."/>
            <person name="Davis B.W."/>
            <person name="Ostrander E.A."/>
            <person name="Goff S.P."/>
            <person name="Metzger M.J."/>
        </authorList>
    </citation>
    <scope>NUCLEOTIDE SEQUENCE</scope>
    <source>
        <strain evidence="2">MELC-2E11</strain>
        <tissue evidence="2">Siphon/mantle</tissue>
    </source>
</reference>
<dbReference type="Gene3D" id="2.60.120.620">
    <property type="entry name" value="q2cbj1_9rhob like domain"/>
    <property type="match status" value="2"/>
</dbReference>
<comment type="cofactor">
    <cofactor evidence="1">
        <name>Fe cation</name>
        <dbReference type="ChEBI" id="CHEBI:24875"/>
    </cofactor>
</comment>